<gene>
    <name evidence="1" type="ORF">OSC06_22095</name>
</gene>
<evidence type="ECO:0000313" key="2">
    <source>
        <dbReference type="Proteomes" id="UP001182247"/>
    </source>
</evidence>
<comment type="caution">
    <text evidence="1">The sequence shown here is derived from an EMBL/GenBank/DDBJ whole genome shotgun (WGS) entry which is preliminary data.</text>
</comment>
<dbReference type="Proteomes" id="UP001182247">
    <property type="component" value="Unassembled WGS sequence"/>
</dbReference>
<protein>
    <recommendedName>
        <fullName evidence="3">DprA winged helix domain-containing protein</fullName>
    </recommendedName>
</protein>
<dbReference type="EMBL" id="JAPKIY010000103">
    <property type="protein sequence ID" value="MDS0900627.1"/>
    <property type="molecule type" value="Genomic_DNA"/>
</dbReference>
<evidence type="ECO:0000313" key="1">
    <source>
        <dbReference type="EMBL" id="MDS0900627.1"/>
    </source>
</evidence>
<evidence type="ECO:0008006" key="3">
    <source>
        <dbReference type="Google" id="ProtNLM"/>
    </source>
</evidence>
<dbReference type="RefSeq" id="WP_310953788.1">
    <property type="nucleotide sequence ID" value="NZ_JAPKIY010000103.1"/>
</dbReference>
<name>A0AAE4JUC6_MORMO</name>
<accession>A0AAE4JUC6</accession>
<organism evidence="1 2">
    <name type="scientific">Morganella morganii</name>
    <name type="common">Proteus morganii</name>
    <dbReference type="NCBI Taxonomy" id="582"/>
    <lineage>
        <taxon>Bacteria</taxon>
        <taxon>Pseudomonadati</taxon>
        <taxon>Pseudomonadota</taxon>
        <taxon>Gammaproteobacteria</taxon>
        <taxon>Enterobacterales</taxon>
        <taxon>Morganellaceae</taxon>
        <taxon>Morganella</taxon>
    </lineage>
</organism>
<sequence length="64" mass="6981">MLKQKDMTTAAACFFEVLPDGVFSVSDAAALSGLSLPRCQLLLTQFSLADLLKDCGNGERFRRL</sequence>
<dbReference type="AlphaFoldDB" id="A0AAE4JUC6"/>
<reference evidence="1" key="1">
    <citation type="submission" date="2023-02" db="EMBL/GenBank/DDBJ databases">
        <title>Detection, antimicrobial susceptibility and genomic characterization of NDM-producing species of Morganellaceae, Yersiniaceae, and Enterobacteriaceae other than Klebsiella.</title>
        <authorList>
            <person name="Camargo C.H."/>
            <person name="Sacchi C.T."/>
            <person name="Campos K.R."/>
        </authorList>
    </citation>
    <scope>NUCLEOTIDE SEQUENCE</scope>
    <source>
        <strain evidence="1">1189_21</strain>
    </source>
</reference>
<proteinExistence type="predicted"/>